<dbReference type="STRING" id="83656.B1H18_32745"/>
<gene>
    <name evidence="1" type="ORF">B1H18_32745</name>
</gene>
<organism evidence="1 2">
    <name type="scientific">Streptomyces tsukubensis</name>
    <dbReference type="NCBI Taxonomy" id="83656"/>
    <lineage>
        <taxon>Bacteria</taxon>
        <taxon>Bacillati</taxon>
        <taxon>Actinomycetota</taxon>
        <taxon>Actinomycetes</taxon>
        <taxon>Kitasatosporales</taxon>
        <taxon>Streptomycetaceae</taxon>
        <taxon>Streptomyces</taxon>
    </lineage>
</organism>
<dbReference type="AlphaFoldDB" id="A0A1V3ZZ18"/>
<keyword evidence="2" id="KW-1185">Reference proteome</keyword>
<dbReference type="OrthoDB" id="4299180at2"/>
<evidence type="ECO:0000313" key="1">
    <source>
        <dbReference type="EMBL" id="OON71711.1"/>
    </source>
</evidence>
<name>A0A1V3ZZ18_9ACTN</name>
<reference evidence="1 2" key="1">
    <citation type="submission" date="2017-02" db="EMBL/GenBank/DDBJ databases">
        <title>Draft Genome Sequence of Streptomyces tsukubaensis F601, a Producer of the immunosuppressant tacrolimus FK506.</title>
        <authorList>
            <person name="Zong G."/>
            <person name="Zhong C."/>
            <person name="Fu J."/>
            <person name="Qin R."/>
            <person name="Cao G."/>
        </authorList>
    </citation>
    <scope>NUCLEOTIDE SEQUENCE [LARGE SCALE GENOMIC DNA]</scope>
    <source>
        <strain evidence="1 2">F601</strain>
    </source>
</reference>
<protein>
    <submittedName>
        <fullName evidence="1">Uncharacterized protein</fullName>
    </submittedName>
</protein>
<sequence>MTSSPDTVSRLRKLPSRIAANAVSNLFSAAVSTEVVPVRDLLRDDCPPCARVLVLRVAAPDSTVSLRGFDLLPDISCWRPAVS</sequence>
<evidence type="ECO:0000313" key="2">
    <source>
        <dbReference type="Proteomes" id="UP000190539"/>
    </source>
</evidence>
<accession>A0A1V3ZZ18</accession>
<proteinExistence type="predicted"/>
<comment type="caution">
    <text evidence="1">The sequence shown here is derived from an EMBL/GenBank/DDBJ whole genome shotgun (WGS) entry which is preliminary data.</text>
</comment>
<dbReference type="Proteomes" id="UP000190539">
    <property type="component" value="Unassembled WGS sequence"/>
</dbReference>
<dbReference type="EMBL" id="MVFC01000050">
    <property type="protein sequence ID" value="OON71711.1"/>
    <property type="molecule type" value="Genomic_DNA"/>
</dbReference>